<dbReference type="EMBL" id="JAEVLS010000003">
    <property type="protein sequence ID" value="MBM0105949.1"/>
    <property type="molecule type" value="Genomic_DNA"/>
</dbReference>
<dbReference type="InterPro" id="IPR039426">
    <property type="entry name" value="TonB-dep_rcpt-like"/>
</dbReference>
<comment type="caution">
    <text evidence="10">The sequence shown here is derived from an EMBL/GenBank/DDBJ whole genome shotgun (WGS) entry which is preliminary data.</text>
</comment>
<evidence type="ECO:0000256" key="1">
    <source>
        <dbReference type="ARBA" id="ARBA00004571"/>
    </source>
</evidence>
<evidence type="ECO:0000256" key="8">
    <source>
        <dbReference type="SAM" id="SignalP"/>
    </source>
</evidence>
<dbReference type="RefSeq" id="WP_203168023.1">
    <property type="nucleotide sequence ID" value="NZ_JAEVLS010000003.1"/>
</dbReference>
<comment type="subcellular location">
    <subcellularLocation>
        <location evidence="1 7">Cell outer membrane</location>
        <topology evidence="1 7">Multi-pass membrane protein</topology>
    </subcellularLocation>
</comment>
<evidence type="ECO:0000313" key="10">
    <source>
        <dbReference type="EMBL" id="MBM0105949.1"/>
    </source>
</evidence>
<dbReference type="InterPro" id="IPR036942">
    <property type="entry name" value="Beta-barrel_TonB_sf"/>
</dbReference>
<evidence type="ECO:0000256" key="6">
    <source>
        <dbReference type="ARBA" id="ARBA00023237"/>
    </source>
</evidence>
<evidence type="ECO:0000313" key="11">
    <source>
        <dbReference type="Proteomes" id="UP000661077"/>
    </source>
</evidence>
<keyword evidence="11" id="KW-1185">Reference proteome</keyword>
<dbReference type="InterPro" id="IPR037066">
    <property type="entry name" value="Plug_dom_sf"/>
</dbReference>
<evidence type="ECO:0000259" key="9">
    <source>
        <dbReference type="Pfam" id="PF07715"/>
    </source>
</evidence>
<keyword evidence="10" id="KW-0675">Receptor</keyword>
<dbReference type="Gene3D" id="2.40.170.20">
    <property type="entry name" value="TonB-dependent receptor, beta-barrel domain"/>
    <property type="match status" value="1"/>
</dbReference>
<proteinExistence type="inferred from homology"/>
<dbReference type="Proteomes" id="UP000661077">
    <property type="component" value="Unassembled WGS sequence"/>
</dbReference>
<keyword evidence="2 7" id="KW-0813">Transport</keyword>
<keyword evidence="4 7" id="KW-0812">Transmembrane</keyword>
<name>A0ABS1WY88_9GAMM</name>
<evidence type="ECO:0000256" key="5">
    <source>
        <dbReference type="ARBA" id="ARBA00023136"/>
    </source>
</evidence>
<dbReference type="PANTHER" id="PTHR47234">
    <property type="match status" value="1"/>
</dbReference>
<keyword evidence="3 7" id="KW-1134">Transmembrane beta strand</keyword>
<feature type="signal peptide" evidence="8">
    <location>
        <begin position="1"/>
        <end position="29"/>
    </location>
</feature>
<dbReference type="SUPFAM" id="SSF56935">
    <property type="entry name" value="Porins"/>
    <property type="match status" value="1"/>
</dbReference>
<dbReference type="Pfam" id="PF07715">
    <property type="entry name" value="Plug"/>
    <property type="match status" value="1"/>
</dbReference>
<evidence type="ECO:0000256" key="4">
    <source>
        <dbReference type="ARBA" id="ARBA00022692"/>
    </source>
</evidence>
<accession>A0ABS1WY88</accession>
<keyword evidence="8" id="KW-0732">Signal</keyword>
<evidence type="ECO:0000256" key="7">
    <source>
        <dbReference type="PROSITE-ProRule" id="PRU01360"/>
    </source>
</evidence>
<organism evidence="10 11">
    <name type="scientific">Steroidobacter gossypii</name>
    <dbReference type="NCBI Taxonomy" id="2805490"/>
    <lineage>
        <taxon>Bacteria</taxon>
        <taxon>Pseudomonadati</taxon>
        <taxon>Pseudomonadota</taxon>
        <taxon>Gammaproteobacteria</taxon>
        <taxon>Steroidobacterales</taxon>
        <taxon>Steroidobacteraceae</taxon>
        <taxon>Steroidobacter</taxon>
    </lineage>
</organism>
<reference evidence="10 11" key="1">
    <citation type="journal article" date="2021" name="Int. J. Syst. Evol. Microbiol.">
        <title>Steroidobacter gossypii sp. nov., isolated from soil of cotton cropping field.</title>
        <authorList>
            <person name="Huang R."/>
            <person name="Yang S."/>
            <person name="Zhen C."/>
            <person name="Liu W."/>
        </authorList>
    </citation>
    <scope>NUCLEOTIDE SEQUENCE [LARGE SCALE GENOMIC DNA]</scope>
    <source>
        <strain evidence="10 11">S1-65</strain>
    </source>
</reference>
<keyword evidence="5 7" id="KW-0472">Membrane</keyword>
<evidence type="ECO:0000256" key="2">
    <source>
        <dbReference type="ARBA" id="ARBA00022448"/>
    </source>
</evidence>
<keyword evidence="6 7" id="KW-0998">Cell outer membrane</keyword>
<sequence>MTQLPFSLRAGCAFMLTAAAVGYPASVLADDAQSTVATAVDGVTEEIIVTGSNVRGAPMNTMVDLQVLDRAVIEQTGARQVSDLLANVPANTGSQLYNETGQLSGTAQFVLRGLGFASTLTLLNGRRAGVSPLSDKSGADFVDINQFPLLMIERVDVLKDGASAIYGSDAVAGVVNLVTRKRFDGLDLSTDYAGSSNDAYSVSAAAGRTFDRGSLSAFATYYRQSGNVRSDFDWIMERLAGNGVPGRSQLLTSNSYPGNYARAAFTDMGQPTLAPGATAVADPNCEAAGGVFRINNDGSVNRNTCYFDYHDQIAVVPEQQRLQAFVQGEFEITERVRYFNESSASENENLIYKQPGSYSNGLSTGNAAGNIYVPAESPFNFFVADASRPGGIAYIDPAQWDPSVHQAVPLVGNFRPQGIHFSGDKQQTNTYLRSVNGLDIGLGGDWQMTISHAYAHARYDERDPVRMDSRALNRLLLEGRYNPFATSITDPTLVSPKDGVSVAGNSQDVIDQIFYTAEIERRTHQQVVDLSASGPVLTLPIGEVSLAVGAQYREQSLKSRPDALALQGLADSPATDQPYSASADVLAGYAEVVLPINDLAMVQAAVRHEDHGGSVGSSTDPKIAGRLNLFSGALALRGSWGTSFQAPTLTQGATSQAFVVINDPVVMGPNGLTCGRATSGNNVNVVTFGGGLEPQQATNYNFGVDWRPFEALTLGAGYWHYDYSELIAAGQNGQAIVNGECVNGVYVPDPRAVRGSGGQLFQINTEYENVGKVVTDGVDLSAMYRLSTDRAGDWLFRTEATRVNRFDVYGANGAVSRNVGSRNFNNNFAPMPEWRAFAQAVWSGDVHELSLAVRYTDGYKNDQSNNAPIDSFTTADLQYRLTLEELVPLGSSEFTVGVSNLFDRDPPSLVRYDAAGQLISGTTSDIDRPGYDPLSVANIQGRSIYLRFLQKL</sequence>
<dbReference type="InterPro" id="IPR012910">
    <property type="entry name" value="Plug_dom"/>
</dbReference>
<feature type="chain" id="PRO_5045598520" evidence="8">
    <location>
        <begin position="30"/>
        <end position="952"/>
    </location>
</feature>
<comment type="similarity">
    <text evidence="7">Belongs to the TonB-dependent receptor family.</text>
</comment>
<protein>
    <submittedName>
        <fullName evidence="10">TonB-dependent receptor plug domain-containing protein</fullName>
    </submittedName>
</protein>
<dbReference type="PROSITE" id="PS52016">
    <property type="entry name" value="TONB_DEPENDENT_REC_3"/>
    <property type="match status" value="1"/>
</dbReference>
<dbReference type="Gene3D" id="2.170.130.10">
    <property type="entry name" value="TonB-dependent receptor, plug domain"/>
    <property type="match status" value="1"/>
</dbReference>
<gene>
    <name evidence="10" type="ORF">JM946_14550</name>
</gene>
<dbReference type="PANTHER" id="PTHR47234:SF2">
    <property type="entry name" value="TONB-DEPENDENT RECEPTOR"/>
    <property type="match status" value="1"/>
</dbReference>
<feature type="domain" description="TonB-dependent receptor plug" evidence="9">
    <location>
        <begin position="59"/>
        <end position="174"/>
    </location>
</feature>
<evidence type="ECO:0000256" key="3">
    <source>
        <dbReference type="ARBA" id="ARBA00022452"/>
    </source>
</evidence>